<dbReference type="Gene3D" id="2.40.30.170">
    <property type="match status" value="1"/>
</dbReference>
<reference evidence="1 2" key="1">
    <citation type="submission" date="2017-08" db="EMBL/GenBank/DDBJ databases">
        <title>Functional genomic and metabolic studies of the symbiotic interactions of six Microcystis-dominated communities.</title>
        <authorList>
            <person name="Li Q."/>
            <person name="Lin F."/>
        </authorList>
    </citation>
    <scope>NUCLEOTIDE SEQUENCE [LARGE SCALE GENOMIC DNA]</scope>
    <source>
        <strain evidence="1">DA14</strain>
    </source>
</reference>
<dbReference type="GO" id="GO:0015562">
    <property type="term" value="F:efflux transmembrane transporter activity"/>
    <property type="evidence" value="ECO:0007669"/>
    <property type="project" value="TreeGrafter"/>
</dbReference>
<dbReference type="EMBL" id="QQWE01000003">
    <property type="protein sequence ID" value="REJ57833.1"/>
    <property type="molecule type" value="Genomic_DNA"/>
</dbReference>
<evidence type="ECO:0000313" key="1">
    <source>
        <dbReference type="EMBL" id="REJ57833.1"/>
    </source>
</evidence>
<dbReference type="AlphaFoldDB" id="A0A3E0MFQ3"/>
<accession>A0A3E0MFQ3</accession>
<comment type="caution">
    <text evidence="1">The sequence shown here is derived from an EMBL/GenBank/DDBJ whole genome shotgun (WGS) entry which is preliminary data.</text>
</comment>
<protein>
    <submittedName>
        <fullName evidence="1">HlyD family efflux transporter periplasmic adaptor subunit</fullName>
    </submittedName>
</protein>
<dbReference type="Gene3D" id="2.40.420.20">
    <property type="match status" value="1"/>
</dbReference>
<dbReference type="Gene3D" id="1.10.287.470">
    <property type="entry name" value="Helix hairpin bin"/>
    <property type="match status" value="1"/>
</dbReference>
<dbReference type="Proteomes" id="UP000256301">
    <property type="component" value="Unassembled WGS sequence"/>
</dbReference>
<evidence type="ECO:0000313" key="2">
    <source>
        <dbReference type="Proteomes" id="UP000256301"/>
    </source>
</evidence>
<gene>
    <name evidence="1" type="ORF">DWQ56_11300</name>
</gene>
<dbReference type="SUPFAM" id="SSF111369">
    <property type="entry name" value="HlyD-like secretion proteins"/>
    <property type="match status" value="1"/>
</dbReference>
<dbReference type="Gene3D" id="2.40.50.100">
    <property type="match status" value="1"/>
</dbReference>
<dbReference type="PANTHER" id="PTHR30469">
    <property type="entry name" value="MULTIDRUG RESISTANCE PROTEIN MDTA"/>
    <property type="match status" value="1"/>
</dbReference>
<dbReference type="GO" id="GO:1990281">
    <property type="term" value="C:efflux pump complex"/>
    <property type="evidence" value="ECO:0007669"/>
    <property type="project" value="TreeGrafter"/>
</dbReference>
<sequence>MLRSGKWLALVLLLGCSVGAVVWTLRYQSLALAVAGAEEGVPIEVFGLGTVEAQVVARVGFKQAGTLVELAADHGDVVPAGRLLARIDSREQDARAAKARSGVANAEAAIMVTEAVSNRSSVVYAQRQQTNQRRQALLSRGTISIEQAEEAQLAETTARADMTVAQAEVVAARARLEDARAQSAFEEAILSQHALRSPFSGVVIARAKELGAVAGAGETIFTLVDPATYWVLAYFDEARTGAIALGQRATIRLRSRPGQSFSGRVVRMGLEADRVNEERRVYVTCQDCPADGYVLGEQAEVTIRTGYLPRAVLVPEAMIDGLRQSQGTVWVIRDGRLARRTLTFGQRTLDGRHEATGVLPGEAIVIERHARAYEGRTATARTAP</sequence>
<proteinExistence type="predicted"/>
<name>A0A3E0MFQ3_MICAE</name>
<organism evidence="1 2">
    <name type="scientific">Microcystis aeruginosa DA14</name>
    <dbReference type="NCBI Taxonomy" id="1987506"/>
    <lineage>
        <taxon>Bacteria</taxon>
        <taxon>Bacillati</taxon>
        <taxon>Cyanobacteriota</taxon>
        <taxon>Cyanophyceae</taxon>
        <taxon>Oscillatoriophycideae</taxon>
        <taxon>Chroococcales</taxon>
        <taxon>Microcystaceae</taxon>
        <taxon>Microcystis</taxon>
    </lineage>
</organism>
<dbReference type="PANTHER" id="PTHR30469:SF33">
    <property type="entry name" value="SLR1207 PROTEIN"/>
    <property type="match status" value="1"/>
</dbReference>